<accession>A0A5B9QJ68</accession>
<dbReference type="SUPFAM" id="SSF53474">
    <property type="entry name" value="alpha/beta-Hydrolases"/>
    <property type="match status" value="1"/>
</dbReference>
<keyword evidence="2" id="KW-0378">Hydrolase</keyword>
<dbReference type="Proteomes" id="UP000325286">
    <property type="component" value="Chromosome"/>
</dbReference>
<name>A0A5B9QJ68_9BACT</name>
<keyword evidence="3" id="KW-1185">Reference proteome</keyword>
<dbReference type="InterPro" id="IPR029058">
    <property type="entry name" value="AB_hydrolase_fold"/>
</dbReference>
<dbReference type="OrthoDB" id="556502at2"/>
<reference evidence="2 3" key="1">
    <citation type="submission" date="2019-08" db="EMBL/GenBank/DDBJ databases">
        <title>Deep-cultivation of Planctomycetes and their phenomic and genomic characterization uncovers novel biology.</title>
        <authorList>
            <person name="Wiegand S."/>
            <person name="Jogler M."/>
            <person name="Boedeker C."/>
            <person name="Pinto D."/>
            <person name="Vollmers J."/>
            <person name="Rivas-Marin E."/>
            <person name="Kohn T."/>
            <person name="Peeters S.H."/>
            <person name="Heuer A."/>
            <person name="Rast P."/>
            <person name="Oberbeckmann S."/>
            <person name="Bunk B."/>
            <person name="Jeske O."/>
            <person name="Meyerdierks A."/>
            <person name="Storesund J.E."/>
            <person name="Kallscheuer N."/>
            <person name="Luecker S."/>
            <person name="Lage O.M."/>
            <person name="Pohl T."/>
            <person name="Merkel B.J."/>
            <person name="Hornburger P."/>
            <person name="Mueller R.-W."/>
            <person name="Bruemmer F."/>
            <person name="Labrenz M."/>
            <person name="Spormann A.M."/>
            <person name="Op den Camp H."/>
            <person name="Overmann J."/>
            <person name="Amann R."/>
            <person name="Jetten M.S.M."/>
            <person name="Mascher T."/>
            <person name="Medema M.H."/>
            <person name="Devos D.P."/>
            <person name="Kaster A.-K."/>
            <person name="Ovreas L."/>
            <person name="Rohde M."/>
            <person name="Galperin M.Y."/>
            <person name="Jogler C."/>
        </authorList>
    </citation>
    <scope>NUCLEOTIDE SEQUENCE [LARGE SCALE GENOMIC DNA]</scope>
    <source>
        <strain evidence="2 3">UC8</strain>
    </source>
</reference>
<gene>
    <name evidence="2" type="ORF">UC8_00120</name>
</gene>
<dbReference type="Gene3D" id="3.40.50.1820">
    <property type="entry name" value="alpha/beta hydrolase"/>
    <property type="match status" value="1"/>
</dbReference>
<dbReference type="GO" id="GO:0016787">
    <property type="term" value="F:hydrolase activity"/>
    <property type="evidence" value="ECO:0007669"/>
    <property type="project" value="UniProtKB-KW"/>
</dbReference>
<organism evidence="2 3">
    <name type="scientific">Roseimaritima ulvae</name>
    <dbReference type="NCBI Taxonomy" id="980254"/>
    <lineage>
        <taxon>Bacteria</taxon>
        <taxon>Pseudomonadati</taxon>
        <taxon>Planctomycetota</taxon>
        <taxon>Planctomycetia</taxon>
        <taxon>Pirellulales</taxon>
        <taxon>Pirellulaceae</taxon>
        <taxon>Roseimaritima</taxon>
    </lineage>
</organism>
<proteinExistence type="predicted"/>
<dbReference type="AlphaFoldDB" id="A0A5B9QJ68"/>
<protein>
    <submittedName>
        <fullName evidence="2">Alpha/beta hydrolase family protein</fullName>
    </submittedName>
</protein>
<evidence type="ECO:0000259" key="1">
    <source>
        <dbReference type="Pfam" id="PF05057"/>
    </source>
</evidence>
<evidence type="ECO:0000313" key="2">
    <source>
        <dbReference type="EMBL" id="QEG38059.1"/>
    </source>
</evidence>
<feature type="domain" description="DUF676" evidence="1">
    <location>
        <begin position="115"/>
        <end position="212"/>
    </location>
</feature>
<dbReference type="EMBL" id="CP042914">
    <property type="protein sequence ID" value="QEG38059.1"/>
    <property type="molecule type" value="Genomic_DNA"/>
</dbReference>
<sequence>MPLPPWIPIATLSIVIAGCWQTTARAQSLSLWQKTAAQHENSVMPMPNVPFPTMGGTQIWTDHRNVAGWRLQHNAVTGHWRLLDPRDIRRAWGERQPCELKLLEATQDLDPAAAPRHVVILLHGLMRSKHSMRGLARRIEACPNPPQVIAFSYASTRFGIAEHAAALRELVEGLPGDPKLQFVGHSMGNIVVRHALADWQANGDSREVLPRVENVVMLGPPNQGAAIARRLSKLGLFEVVTGPGGMQLGPDWQQLVQGLATPPCPFAIIAGDMPALEPYNPLVDGSSDFVVSIEEARLEGASEFHTVPHLHSFLMDQDDVQTLTLRFMGLAEPPKRTE</sequence>
<dbReference type="PANTHER" id="PTHR37946:SF1">
    <property type="entry name" value="SLL1969 PROTEIN"/>
    <property type="match status" value="1"/>
</dbReference>
<dbReference type="PANTHER" id="PTHR37946">
    <property type="entry name" value="SLL1969 PROTEIN"/>
    <property type="match status" value="1"/>
</dbReference>
<dbReference type="KEGG" id="rul:UC8_00120"/>
<evidence type="ECO:0000313" key="3">
    <source>
        <dbReference type="Proteomes" id="UP000325286"/>
    </source>
</evidence>
<dbReference type="InterPro" id="IPR007751">
    <property type="entry name" value="DUF676_lipase-like"/>
</dbReference>
<dbReference type="Pfam" id="PF05057">
    <property type="entry name" value="DUF676"/>
    <property type="match status" value="1"/>
</dbReference>